<keyword evidence="1" id="KW-0472">Membrane</keyword>
<gene>
    <name evidence="2" type="ORF">DCE93_11785</name>
</gene>
<dbReference type="Pfam" id="PF11188">
    <property type="entry name" value="DUF2975"/>
    <property type="match status" value="1"/>
</dbReference>
<feature type="transmembrane region" description="Helical" evidence="1">
    <location>
        <begin position="36"/>
        <end position="57"/>
    </location>
</feature>
<feature type="transmembrane region" description="Helical" evidence="1">
    <location>
        <begin position="147"/>
        <end position="169"/>
    </location>
</feature>
<protein>
    <recommendedName>
        <fullName evidence="4">DUF2975 domain-containing protein</fullName>
    </recommendedName>
</protein>
<dbReference type="InterPro" id="IPR021354">
    <property type="entry name" value="DUF2975"/>
</dbReference>
<proteinExistence type="predicted"/>
<dbReference type="EMBL" id="CP028913">
    <property type="protein sequence ID" value="AWB96246.1"/>
    <property type="molecule type" value="Genomic_DNA"/>
</dbReference>
<accession>A0A2S0WY42</accession>
<organism evidence="2 3">
    <name type="scientific">Agromyces badenianii</name>
    <dbReference type="NCBI Taxonomy" id="2080742"/>
    <lineage>
        <taxon>Bacteria</taxon>
        <taxon>Bacillati</taxon>
        <taxon>Actinomycetota</taxon>
        <taxon>Actinomycetes</taxon>
        <taxon>Micrococcales</taxon>
        <taxon>Microbacteriaceae</taxon>
        <taxon>Agromyces</taxon>
    </lineage>
</organism>
<name>A0A2S0WY42_9MICO</name>
<dbReference type="Proteomes" id="UP000244729">
    <property type="component" value="Chromosome"/>
</dbReference>
<evidence type="ECO:0008006" key="4">
    <source>
        <dbReference type="Google" id="ProtNLM"/>
    </source>
</evidence>
<evidence type="ECO:0000256" key="1">
    <source>
        <dbReference type="SAM" id="Phobius"/>
    </source>
</evidence>
<evidence type="ECO:0000313" key="2">
    <source>
        <dbReference type="EMBL" id="AWB96246.1"/>
    </source>
</evidence>
<dbReference type="AlphaFoldDB" id="A0A2S0WY42"/>
<dbReference type="OrthoDB" id="5148898at2"/>
<sequence length="226" mass="24146">MPFRPLPYRLSLLSIFVRKCMNAIAETPAVKRSDAVGLWIFMIAGIGIALWTVWSAVARIIEVLPNRDVQVPAEFADTTADAPIGVDGGLVAVELDRAVISAPSLPAASLWALVIQQFVFAAAVVAVVVCLVWLARNVSRSRVFSRTNTVLVTTAGFAGLIASFAVPFFGNMAANGAFAVLSDRTFDNVIISVEPFPLILLAFVAALLSTVFAVGERLQRDTEGLV</sequence>
<dbReference type="KEGG" id="agm:DCE93_11785"/>
<evidence type="ECO:0000313" key="3">
    <source>
        <dbReference type="Proteomes" id="UP000244729"/>
    </source>
</evidence>
<feature type="transmembrane region" description="Helical" evidence="1">
    <location>
        <begin position="110"/>
        <end position="135"/>
    </location>
</feature>
<reference evidence="2 3" key="1">
    <citation type="submission" date="2018-04" db="EMBL/GenBank/DDBJ databases">
        <authorList>
            <person name="Li J."/>
        </authorList>
    </citation>
    <scope>NUCLEOTIDE SEQUENCE [LARGE SCALE GENOMIC DNA]</scope>
    <source>
        <strain evidence="3">30A</strain>
    </source>
</reference>
<keyword evidence="1" id="KW-1133">Transmembrane helix</keyword>
<keyword evidence="1" id="KW-0812">Transmembrane</keyword>
<feature type="transmembrane region" description="Helical" evidence="1">
    <location>
        <begin position="189"/>
        <end position="214"/>
    </location>
</feature>
<keyword evidence="3" id="KW-1185">Reference proteome</keyword>